<keyword evidence="2" id="KW-1185">Reference proteome</keyword>
<proteinExistence type="predicted"/>
<reference evidence="1 2" key="1">
    <citation type="submission" date="2015-10" db="EMBL/GenBank/DDBJ databases">
        <title>Genome analyses suggest a sexual origin of heterokaryosis in a supposedly ancient asexual fungus.</title>
        <authorList>
            <person name="Ropars J."/>
            <person name="Sedzielewska K."/>
            <person name="Noel J."/>
            <person name="Charron P."/>
            <person name="Farinelli L."/>
            <person name="Marton T."/>
            <person name="Kruger M."/>
            <person name="Pelin A."/>
            <person name="Brachmann A."/>
            <person name="Corradi N."/>
        </authorList>
    </citation>
    <scope>NUCLEOTIDE SEQUENCE [LARGE SCALE GENOMIC DNA]</scope>
    <source>
        <strain evidence="1 2">A4</strain>
    </source>
</reference>
<dbReference type="Proteomes" id="UP000234323">
    <property type="component" value="Unassembled WGS sequence"/>
</dbReference>
<accession>A0A2I1GA05</accession>
<protein>
    <submittedName>
        <fullName evidence="1">Uncharacterized protein</fullName>
    </submittedName>
</protein>
<comment type="caution">
    <text evidence="1">The sequence shown here is derived from an EMBL/GenBank/DDBJ whole genome shotgun (WGS) entry which is preliminary data.</text>
</comment>
<dbReference type="VEuPathDB" id="FungiDB:RhiirA1_475974"/>
<sequence>MPSVESLGSFVNDTVIYQCLKNPIAQVSEEWWPGGTMIRMLVNAKFRLIIAKCIKIHMSNILKCVDKPLLTNASALNEVKKLDYITRDLTLPHHNQTNFANEINLKHWKLLQAIKMDVNMDVDMDVDIFMDVDMEDLAEDIEISDLYTNIEPKDFIHVKTLLLNCRFLKTIDLKSLDFFINENDNNIGDELLNIFISFSPKSLNTIFICGLWKYSICNNITVDHKIIIRKYFDGGVVKCSNWKFYQI</sequence>
<dbReference type="VEuPathDB" id="FungiDB:RhiirA1_543267"/>
<gene>
    <name evidence="1" type="ORF">RhiirA4_457444</name>
</gene>
<evidence type="ECO:0000313" key="2">
    <source>
        <dbReference type="Proteomes" id="UP000234323"/>
    </source>
</evidence>
<dbReference type="AlphaFoldDB" id="A0A2I1GA05"/>
<organism evidence="1 2">
    <name type="scientific">Rhizophagus irregularis</name>
    <dbReference type="NCBI Taxonomy" id="588596"/>
    <lineage>
        <taxon>Eukaryota</taxon>
        <taxon>Fungi</taxon>
        <taxon>Fungi incertae sedis</taxon>
        <taxon>Mucoromycota</taxon>
        <taxon>Glomeromycotina</taxon>
        <taxon>Glomeromycetes</taxon>
        <taxon>Glomerales</taxon>
        <taxon>Glomeraceae</taxon>
        <taxon>Rhizophagus</taxon>
    </lineage>
</organism>
<evidence type="ECO:0000313" key="1">
    <source>
        <dbReference type="EMBL" id="PKY43456.1"/>
    </source>
</evidence>
<dbReference type="EMBL" id="LLXI01000255">
    <property type="protein sequence ID" value="PKY43456.1"/>
    <property type="molecule type" value="Genomic_DNA"/>
</dbReference>
<name>A0A2I1GA05_9GLOM</name>
<dbReference type="VEuPathDB" id="FungiDB:FUN_024911"/>